<reference evidence="1" key="1">
    <citation type="submission" date="2019-08" db="EMBL/GenBank/DDBJ databases">
        <authorList>
            <person name="Kucharzyk K."/>
            <person name="Murdoch R.W."/>
            <person name="Higgins S."/>
            <person name="Loffler F."/>
        </authorList>
    </citation>
    <scope>NUCLEOTIDE SEQUENCE</scope>
</reference>
<protein>
    <submittedName>
        <fullName evidence="1">Uncharacterized protein</fullName>
    </submittedName>
</protein>
<comment type="caution">
    <text evidence="1">The sequence shown here is derived from an EMBL/GenBank/DDBJ whole genome shotgun (WGS) entry which is preliminary data.</text>
</comment>
<proteinExistence type="predicted"/>
<sequence>MKNIINACLLSCAMIMALSLTSCEMADYELSKSVFIQDYDYPGLPIYSEWGYNTFGMYIDRGVFVSSGDVFPAKIIVNPDTFNITFNGIYNNNPASLRISVIGYAPEDYPELVELNDSVLDLKASNCIVTLKQGSSSTKLNIIQGNIKFKRVQNLFVDKEFAKTIVSGTIEFKTFLNNEPVAITNGRFDLGIGYENFYYY</sequence>
<dbReference type="EMBL" id="VSSQ01000596">
    <property type="protein sequence ID" value="MPL98226.1"/>
    <property type="molecule type" value="Genomic_DNA"/>
</dbReference>
<evidence type="ECO:0000313" key="1">
    <source>
        <dbReference type="EMBL" id="MPL98226.1"/>
    </source>
</evidence>
<organism evidence="1">
    <name type="scientific">bioreactor metagenome</name>
    <dbReference type="NCBI Taxonomy" id="1076179"/>
    <lineage>
        <taxon>unclassified sequences</taxon>
        <taxon>metagenomes</taxon>
        <taxon>ecological metagenomes</taxon>
    </lineage>
</organism>
<dbReference type="PROSITE" id="PS51257">
    <property type="entry name" value="PROKAR_LIPOPROTEIN"/>
    <property type="match status" value="1"/>
</dbReference>
<accession>A0A644W3X7</accession>
<name>A0A644W3X7_9ZZZZ</name>
<dbReference type="AlphaFoldDB" id="A0A644W3X7"/>
<gene>
    <name evidence="1" type="ORF">SDC9_44426</name>
</gene>